<evidence type="ECO:0000313" key="1">
    <source>
        <dbReference type="EMBL" id="MEZ2740122.1"/>
    </source>
</evidence>
<reference evidence="1 2" key="1">
    <citation type="submission" date="2024-08" db="EMBL/GenBank/DDBJ databases">
        <authorList>
            <person name="Feng Z."/>
            <person name="Ronholm J."/>
        </authorList>
    </citation>
    <scope>NUCLEOTIDE SEQUENCE [LARGE SCALE GENOMIC DNA]</scope>
    <source>
        <strain evidence="1 2">4-AB0-8</strain>
    </source>
</reference>
<name>A0ABV4IE88_9BURK</name>
<sequence>MTTAIQTPAISTALPERFMARIEGRVQHRVGDGPTDDIPVGLEVQVDVAIASMVLSWLSEGQPVTVTVARDEFLFYVDEGSIVILS</sequence>
<dbReference type="EMBL" id="JBGJLR010000013">
    <property type="protein sequence ID" value="MEZ2740122.1"/>
    <property type="molecule type" value="Genomic_DNA"/>
</dbReference>
<gene>
    <name evidence="1" type="ORF">ACBP88_11815</name>
</gene>
<protein>
    <submittedName>
        <fullName evidence="1">Uncharacterized protein</fullName>
    </submittedName>
</protein>
<organism evidence="1 2">
    <name type="scientific">Comamonas jiangduensis</name>
    <dbReference type="NCBI Taxonomy" id="1194168"/>
    <lineage>
        <taxon>Bacteria</taxon>
        <taxon>Pseudomonadati</taxon>
        <taxon>Pseudomonadota</taxon>
        <taxon>Betaproteobacteria</taxon>
        <taxon>Burkholderiales</taxon>
        <taxon>Comamonadaceae</taxon>
        <taxon>Comamonas</taxon>
    </lineage>
</organism>
<comment type="caution">
    <text evidence="1">The sequence shown here is derived from an EMBL/GenBank/DDBJ whole genome shotgun (WGS) entry which is preliminary data.</text>
</comment>
<dbReference type="GeneID" id="300070884"/>
<keyword evidence="2" id="KW-1185">Reference proteome</keyword>
<dbReference type="Proteomes" id="UP001567350">
    <property type="component" value="Unassembled WGS sequence"/>
</dbReference>
<evidence type="ECO:0000313" key="2">
    <source>
        <dbReference type="Proteomes" id="UP001567350"/>
    </source>
</evidence>
<proteinExistence type="predicted"/>
<dbReference type="RefSeq" id="WP_219163186.1">
    <property type="nucleotide sequence ID" value="NZ_DALYTO010000007.1"/>
</dbReference>
<accession>A0ABV4IE88</accession>